<organism evidence="2 3">
    <name type="scientific">Streptomyces similanensis</name>
    <dbReference type="NCBI Taxonomy" id="1274988"/>
    <lineage>
        <taxon>Bacteria</taxon>
        <taxon>Bacillati</taxon>
        <taxon>Actinomycetota</taxon>
        <taxon>Actinomycetes</taxon>
        <taxon>Kitasatosporales</taxon>
        <taxon>Streptomycetaceae</taxon>
        <taxon>Streptomyces</taxon>
    </lineage>
</organism>
<evidence type="ECO:0000313" key="3">
    <source>
        <dbReference type="Proteomes" id="UP001500124"/>
    </source>
</evidence>
<name>A0ABP9JZP3_9ACTN</name>
<proteinExistence type="predicted"/>
<keyword evidence="3" id="KW-1185">Reference proteome</keyword>
<dbReference type="Pfam" id="PF04149">
    <property type="entry name" value="DUF397"/>
    <property type="match status" value="1"/>
</dbReference>
<evidence type="ECO:0000259" key="1">
    <source>
        <dbReference type="Pfam" id="PF04149"/>
    </source>
</evidence>
<dbReference type="Proteomes" id="UP001500124">
    <property type="component" value="Unassembled WGS sequence"/>
</dbReference>
<dbReference type="EMBL" id="BAABKC010000019">
    <property type="protein sequence ID" value="GAA5048280.1"/>
    <property type="molecule type" value="Genomic_DNA"/>
</dbReference>
<accession>A0ABP9JZP3</accession>
<dbReference type="RefSeq" id="WP_176149734.1">
    <property type="nucleotide sequence ID" value="NZ_BAABKC010000019.1"/>
</dbReference>
<gene>
    <name evidence="2" type="ORF">GCM10023336_14260</name>
</gene>
<protein>
    <recommendedName>
        <fullName evidence="1">DUF397 domain-containing protein</fullName>
    </recommendedName>
</protein>
<sequence length="77" mass="8454">MAQPSTVRVGHEGTKLTWRKSSYSDHNGDCVELAELGEVVAFRDSKRIQGPVVSVDRWTLETFVAALVNGHMATGRP</sequence>
<reference evidence="3" key="1">
    <citation type="journal article" date="2019" name="Int. J. Syst. Evol. Microbiol.">
        <title>The Global Catalogue of Microorganisms (GCM) 10K type strain sequencing project: providing services to taxonomists for standard genome sequencing and annotation.</title>
        <authorList>
            <consortium name="The Broad Institute Genomics Platform"/>
            <consortium name="The Broad Institute Genome Sequencing Center for Infectious Disease"/>
            <person name="Wu L."/>
            <person name="Ma J."/>
        </authorList>
    </citation>
    <scope>NUCLEOTIDE SEQUENCE [LARGE SCALE GENOMIC DNA]</scope>
    <source>
        <strain evidence="3">JCM 18410</strain>
    </source>
</reference>
<evidence type="ECO:0000313" key="2">
    <source>
        <dbReference type="EMBL" id="GAA5048280.1"/>
    </source>
</evidence>
<comment type="caution">
    <text evidence="2">The sequence shown here is derived from an EMBL/GenBank/DDBJ whole genome shotgun (WGS) entry which is preliminary data.</text>
</comment>
<dbReference type="InterPro" id="IPR007278">
    <property type="entry name" value="DUF397"/>
</dbReference>
<feature type="domain" description="DUF397" evidence="1">
    <location>
        <begin position="16"/>
        <end position="67"/>
    </location>
</feature>